<dbReference type="Pfam" id="PF02770">
    <property type="entry name" value="Acyl-CoA_dh_M"/>
    <property type="match status" value="1"/>
</dbReference>
<dbReference type="InterPro" id="IPR013786">
    <property type="entry name" value="AcylCoA_DH/ox_N"/>
</dbReference>
<evidence type="ECO:0000256" key="5">
    <source>
        <dbReference type="ARBA" id="ARBA00023002"/>
    </source>
</evidence>
<dbReference type="InterPro" id="IPR009100">
    <property type="entry name" value="AcylCoA_DH/oxidase_NM_dom_sf"/>
</dbReference>
<dbReference type="GO" id="GO:0005886">
    <property type="term" value="C:plasma membrane"/>
    <property type="evidence" value="ECO:0007669"/>
    <property type="project" value="TreeGrafter"/>
</dbReference>
<dbReference type="PANTHER" id="PTHR43292:SF3">
    <property type="entry name" value="ACYL-COA DEHYDROGENASE FADE29"/>
    <property type="match status" value="1"/>
</dbReference>
<evidence type="ECO:0000256" key="1">
    <source>
        <dbReference type="ARBA" id="ARBA00001974"/>
    </source>
</evidence>
<dbReference type="GO" id="GO:0050660">
    <property type="term" value="F:flavin adenine dinucleotide binding"/>
    <property type="evidence" value="ECO:0007669"/>
    <property type="project" value="InterPro"/>
</dbReference>
<evidence type="ECO:0000313" key="10">
    <source>
        <dbReference type="Proteomes" id="UP000235777"/>
    </source>
</evidence>
<dbReference type="Proteomes" id="UP000235777">
    <property type="component" value="Unassembled WGS sequence"/>
</dbReference>
<evidence type="ECO:0000259" key="6">
    <source>
        <dbReference type="Pfam" id="PF00441"/>
    </source>
</evidence>
<keyword evidence="5" id="KW-0560">Oxidoreductase</keyword>
<dbReference type="Pfam" id="PF02771">
    <property type="entry name" value="Acyl-CoA_dh_N"/>
    <property type="match status" value="1"/>
</dbReference>
<dbReference type="EMBL" id="PNYC01000006">
    <property type="protein sequence ID" value="PMS36719.1"/>
    <property type="molecule type" value="Genomic_DNA"/>
</dbReference>
<dbReference type="Gene3D" id="2.40.110.10">
    <property type="entry name" value="Butyryl-CoA Dehydrogenase, subunit A, domain 2"/>
    <property type="match status" value="1"/>
</dbReference>
<organism evidence="9 10">
    <name type="scientific">Trinickia symbiotica</name>
    <dbReference type="NCBI Taxonomy" id="863227"/>
    <lineage>
        <taxon>Bacteria</taxon>
        <taxon>Pseudomonadati</taxon>
        <taxon>Pseudomonadota</taxon>
        <taxon>Betaproteobacteria</taxon>
        <taxon>Burkholderiales</taxon>
        <taxon>Burkholderiaceae</taxon>
        <taxon>Trinickia</taxon>
    </lineage>
</organism>
<reference evidence="9 10" key="1">
    <citation type="submission" date="2018-01" db="EMBL/GenBank/DDBJ databases">
        <title>Whole genome analyses suggest that Burkholderia sensu lato contains two further novel genera in the rhizoxinica-symbiotica group Mycetohabitans gen. nov., and Trinickia gen. nov.: implications for the evolution of diazotrophy and nodulation in the Burkholderiaceae.</title>
        <authorList>
            <person name="Estrada-de los Santos P."/>
            <person name="Palmer M."/>
            <person name="Chavez-Ramirez B."/>
            <person name="Beukes C."/>
            <person name="Steenkamp E.T."/>
            <person name="Hirsch A.M."/>
            <person name="Manyaka P."/>
            <person name="Maluk M."/>
            <person name="Lafos M."/>
            <person name="Crook M."/>
            <person name="Gross E."/>
            <person name="Simon M.F."/>
            <person name="Bueno dos Reis Junior F."/>
            <person name="Poole P.S."/>
            <person name="Venter S.N."/>
            <person name="James E.K."/>
        </authorList>
    </citation>
    <scope>NUCLEOTIDE SEQUENCE [LARGE SCALE GENOMIC DNA]</scope>
    <source>
        <strain evidence="9 10">JPY 581</strain>
    </source>
</reference>
<evidence type="ECO:0000259" key="7">
    <source>
        <dbReference type="Pfam" id="PF02770"/>
    </source>
</evidence>
<evidence type="ECO:0000313" key="9">
    <source>
        <dbReference type="EMBL" id="PMS36719.1"/>
    </source>
</evidence>
<dbReference type="InterPro" id="IPR006091">
    <property type="entry name" value="Acyl-CoA_Oxase/DH_mid-dom"/>
</dbReference>
<feature type="domain" description="Acyl-CoA oxidase/dehydrogenase middle" evidence="7">
    <location>
        <begin position="126"/>
        <end position="220"/>
    </location>
</feature>
<evidence type="ECO:0000256" key="4">
    <source>
        <dbReference type="ARBA" id="ARBA00022827"/>
    </source>
</evidence>
<dbReference type="InterPro" id="IPR046373">
    <property type="entry name" value="Acyl-CoA_Oxase/DH_mid-dom_sf"/>
</dbReference>
<comment type="cofactor">
    <cofactor evidence="1">
        <name>FAD</name>
        <dbReference type="ChEBI" id="CHEBI:57692"/>
    </cofactor>
</comment>
<dbReference type="Pfam" id="PF00441">
    <property type="entry name" value="Acyl-CoA_dh_1"/>
    <property type="match status" value="1"/>
</dbReference>
<evidence type="ECO:0000256" key="3">
    <source>
        <dbReference type="ARBA" id="ARBA00022630"/>
    </source>
</evidence>
<accession>A0A2N7X4N2</accession>
<protein>
    <submittedName>
        <fullName evidence="9">Acyl-CoA dehydrogenase</fullName>
    </submittedName>
</protein>
<keyword evidence="3" id="KW-0285">Flavoprotein</keyword>
<sequence length="401" mass="45375">MHFEYSQEDEAFRQEVRQFFKEHAPADISRRWRVGVHPPAREDIRRWQRILYERGWGAPHWPLEHGGTGWSALRKHIFMEELYHADAMDYGWQSTQMVAPVIIAFGSDWQKQRFLQPILRGDEFWCQGFSEPNAGSDLAGLRTTAVLDGDEYVVNGQKIWTSDATIADWGFFLVKTDTTVKPQRGISFLLVRMDTPGITVRPIVSIEGGRGLNEVFLENVRVPKSHLVGEAGMGWTYAKYLLEKERTTSAFLYFNKRELQRAKDIAAKETVDGVPLIDTPEFARKIAEVEADLMALEWSVLRILAEEKSERNLDAVVSALKVCGSEMQQRVTQLQIDALGPRAMRFDDHGDDDGGGLPVDPNWPDYVGGRASGYLIARASTVYGGTREVQKNIIAKLAFGL</sequence>
<dbReference type="PANTHER" id="PTHR43292">
    <property type="entry name" value="ACYL-COA DEHYDROGENASE"/>
    <property type="match status" value="1"/>
</dbReference>
<dbReference type="SUPFAM" id="SSF56645">
    <property type="entry name" value="Acyl-CoA dehydrogenase NM domain-like"/>
    <property type="match status" value="1"/>
</dbReference>
<keyword evidence="10" id="KW-1185">Reference proteome</keyword>
<dbReference type="InterPro" id="IPR036250">
    <property type="entry name" value="AcylCo_DH-like_C"/>
</dbReference>
<dbReference type="AlphaFoldDB" id="A0A2N7X4N2"/>
<feature type="domain" description="Acyl-CoA dehydrogenase/oxidase N-terminal" evidence="8">
    <location>
        <begin position="6"/>
        <end position="122"/>
    </location>
</feature>
<evidence type="ECO:0000259" key="8">
    <source>
        <dbReference type="Pfam" id="PF02771"/>
    </source>
</evidence>
<keyword evidence="4" id="KW-0274">FAD</keyword>
<comment type="similarity">
    <text evidence="2">Belongs to the acyl-CoA dehydrogenase family.</text>
</comment>
<dbReference type="Gene3D" id="1.10.540.10">
    <property type="entry name" value="Acyl-CoA dehydrogenase/oxidase, N-terminal domain"/>
    <property type="match status" value="1"/>
</dbReference>
<name>A0A2N7X4N2_9BURK</name>
<proteinExistence type="inferred from homology"/>
<dbReference type="Gene3D" id="1.20.140.10">
    <property type="entry name" value="Butyryl-CoA Dehydrogenase, subunit A, domain 3"/>
    <property type="match status" value="1"/>
</dbReference>
<dbReference type="InterPro" id="IPR037069">
    <property type="entry name" value="AcylCoA_DH/ox_N_sf"/>
</dbReference>
<feature type="domain" description="Acyl-CoA dehydrogenase/oxidase C-terminal" evidence="6">
    <location>
        <begin position="232"/>
        <end position="396"/>
    </location>
</feature>
<dbReference type="RefSeq" id="WP_102606958.1">
    <property type="nucleotide sequence ID" value="NZ_PNYC01000006.1"/>
</dbReference>
<dbReference type="InterPro" id="IPR052161">
    <property type="entry name" value="Mycobact_Acyl-CoA_DH"/>
</dbReference>
<evidence type="ECO:0000256" key="2">
    <source>
        <dbReference type="ARBA" id="ARBA00009347"/>
    </source>
</evidence>
<dbReference type="GO" id="GO:0016627">
    <property type="term" value="F:oxidoreductase activity, acting on the CH-CH group of donors"/>
    <property type="evidence" value="ECO:0007669"/>
    <property type="project" value="InterPro"/>
</dbReference>
<gene>
    <name evidence="9" type="ORF">C0Z20_11550</name>
</gene>
<dbReference type="InterPro" id="IPR009075">
    <property type="entry name" value="AcylCo_DH/oxidase_C"/>
</dbReference>
<comment type="caution">
    <text evidence="9">The sequence shown here is derived from an EMBL/GenBank/DDBJ whole genome shotgun (WGS) entry which is preliminary data.</text>
</comment>
<dbReference type="SUPFAM" id="SSF47203">
    <property type="entry name" value="Acyl-CoA dehydrogenase C-terminal domain-like"/>
    <property type="match status" value="1"/>
</dbReference>
<dbReference type="FunFam" id="2.40.110.10:FF:000011">
    <property type="entry name" value="Acyl-CoA dehydrogenase FadE34"/>
    <property type="match status" value="1"/>
</dbReference>